<accession>A0A1B0BM77</accession>
<reference evidence="2" key="1">
    <citation type="submission" date="2015-01" db="EMBL/GenBank/DDBJ databases">
        <authorList>
            <person name="Aksoy S."/>
            <person name="Warren W."/>
            <person name="Wilson R.K."/>
        </authorList>
    </citation>
    <scope>NUCLEOTIDE SEQUENCE [LARGE SCALE GENOMIC DNA]</scope>
    <source>
        <strain evidence="2">IAEA</strain>
    </source>
</reference>
<dbReference type="Proteomes" id="UP000092460">
    <property type="component" value="Unassembled WGS sequence"/>
</dbReference>
<keyword evidence="2" id="KW-1185">Reference proteome</keyword>
<protein>
    <submittedName>
        <fullName evidence="1">Uncharacterized protein</fullName>
    </submittedName>
</protein>
<dbReference type="VEuPathDB" id="VectorBase:GPPI034511"/>
<evidence type="ECO:0000313" key="2">
    <source>
        <dbReference type="Proteomes" id="UP000092460"/>
    </source>
</evidence>
<reference evidence="1" key="2">
    <citation type="submission" date="2020-05" db="UniProtKB">
        <authorList>
            <consortium name="EnsemblMetazoa"/>
        </authorList>
    </citation>
    <scope>IDENTIFICATION</scope>
    <source>
        <strain evidence="1">IAEA</strain>
    </source>
</reference>
<name>A0A1B0BM77_9MUSC</name>
<evidence type="ECO:0000313" key="1">
    <source>
        <dbReference type="EnsemblMetazoa" id="GPPI034511-PA"/>
    </source>
</evidence>
<proteinExistence type="predicted"/>
<dbReference type="EnsemblMetazoa" id="GPPI034511-RA">
    <property type="protein sequence ID" value="GPPI034511-PA"/>
    <property type="gene ID" value="GPPI034511"/>
</dbReference>
<organism evidence="1 2">
    <name type="scientific">Glossina palpalis gambiensis</name>
    <dbReference type="NCBI Taxonomy" id="67801"/>
    <lineage>
        <taxon>Eukaryota</taxon>
        <taxon>Metazoa</taxon>
        <taxon>Ecdysozoa</taxon>
        <taxon>Arthropoda</taxon>
        <taxon>Hexapoda</taxon>
        <taxon>Insecta</taxon>
        <taxon>Pterygota</taxon>
        <taxon>Neoptera</taxon>
        <taxon>Endopterygota</taxon>
        <taxon>Diptera</taxon>
        <taxon>Brachycera</taxon>
        <taxon>Muscomorpha</taxon>
        <taxon>Hippoboscoidea</taxon>
        <taxon>Glossinidae</taxon>
        <taxon>Glossina</taxon>
    </lineage>
</organism>
<sequence length="176" mass="20064">MYELEPHLIEPLPLVVLQTEFGPLGDMISSLHGLDTISISADFHCEEKCFRLKIELNVSDYCLKLEARKLYDFCLPQTSNHCSDFGNYEKLVLAIMVCFTRCLQKSIFMNQMNEIYHQNVSTSSSFNDDFLMDVVIILEKDLIIQFGINIGDGFALLPQMAEEEEVVFVVLIIATP</sequence>
<dbReference type="AlphaFoldDB" id="A0A1B0BM77"/>
<dbReference type="EMBL" id="JXJN01016723">
    <property type="status" value="NOT_ANNOTATED_CDS"/>
    <property type="molecule type" value="Genomic_DNA"/>
</dbReference>